<evidence type="ECO:0000313" key="2">
    <source>
        <dbReference type="EMBL" id="KAF8566769.1"/>
    </source>
</evidence>
<organism evidence="2 3">
    <name type="scientific">Paragonimus westermani</name>
    <dbReference type="NCBI Taxonomy" id="34504"/>
    <lineage>
        <taxon>Eukaryota</taxon>
        <taxon>Metazoa</taxon>
        <taxon>Spiralia</taxon>
        <taxon>Lophotrochozoa</taxon>
        <taxon>Platyhelminthes</taxon>
        <taxon>Trematoda</taxon>
        <taxon>Digenea</taxon>
        <taxon>Plagiorchiida</taxon>
        <taxon>Troglotremata</taxon>
        <taxon>Troglotrematidae</taxon>
        <taxon>Paragonimus</taxon>
    </lineage>
</organism>
<dbReference type="EMBL" id="JTDF01004645">
    <property type="protein sequence ID" value="KAF8566769.1"/>
    <property type="molecule type" value="Genomic_DNA"/>
</dbReference>
<protein>
    <submittedName>
        <fullName evidence="2">Uncharacterized protein</fullName>
    </submittedName>
</protein>
<gene>
    <name evidence="2" type="ORF">P879_07763</name>
</gene>
<feature type="compositionally biased region" description="Polar residues" evidence="1">
    <location>
        <begin position="24"/>
        <end position="39"/>
    </location>
</feature>
<comment type="caution">
    <text evidence="2">The sequence shown here is derived from an EMBL/GenBank/DDBJ whole genome shotgun (WGS) entry which is preliminary data.</text>
</comment>
<sequence>MDRQGKRETCASSTPQRISRRTPAVTSDSNGEVNSTPANRNYAVGINYSPPPLLLDMSGELPSGNRLPLPSVKNVPGVNNIVAIRWILWKEFTSAAEFVHKNSVSQILPAPIVGLSSGDQHIGGRFLSLLAHFYIYLERGIVSQRKFRGF</sequence>
<feature type="region of interest" description="Disordered" evidence="1">
    <location>
        <begin position="1"/>
        <end position="41"/>
    </location>
</feature>
<proteinExistence type="predicted"/>
<accession>A0A8T0DG30</accession>
<keyword evidence="3" id="KW-1185">Reference proteome</keyword>
<dbReference type="AlphaFoldDB" id="A0A8T0DG30"/>
<reference evidence="2 3" key="1">
    <citation type="submission" date="2019-07" db="EMBL/GenBank/DDBJ databases">
        <title>Annotation for the trematode Paragonimus westermani.</title>
        <authorList>
            <person name="Choi Y.-J."/>
        </authorList>
    </citation>
    <scope>NUCLEOTIDE SEQUENCE [LARGE SCALE GENOMIC DNA]</scope>
    <source>
        <strain evidence="2">180907_Pwestermani</strain>
    </source>
</reference>
<evidence type="ECO:0000313" key="3">
    <source>
        <dbReference type="Proteomes" id="UP000699462"/>
    </source>
</evidence>
<evidence type="ECO:0000256" key="1">
    <source>
        <dbReference type="SAM" id="MobiDB-lite"/>
    </source>
</evidence>
<name>A0A8T0DG30_9TREM</name>
<dbReference type="Proteomes" id="UP000699462">
    <property type="component" value="Unassembled WGS sequence"/>
</dbReference>